<dbReference type="PROSITE" id="PS51318">
    <property type="entry name" value="TAT"/>
    <property type="match status" value="1"/>
</dbReference>
<dbReference type="PANTHER" id="PTHR11895:SF73">
    <property type="entry name" value="AMIDASE FAMILY PROTEIN"/>
    <property type="match status" value="1"/>
</dbReference>
<dbReference type="InterPro" id="IPR036928">
    <property type="entry name" value="AS_sf"/>
</dbReference>
<dbReference type="Proteomes" id="UP001310692">
    <property type="component" value="Unassembled WGS sequence"/>
</dbReference>
<dbReference type="SUPFAM" id="SSF75304">
    <property type="entry name" value="Amidase signature (AS) enzymes"/>
    <property type="match status" value="1"/>
</dbReference>
<dbReference type="InterPro" id="IPR006311">
    <property type="entry name" value="TAT_signal"/>
</dbReference>
<evidence type="ECO:0000313" key="3">
    <source>
        <dbReference type="Proteomes" id="UP001310692"/>
    </source>
</evidence>
<dbReference type="InterPro" id="IPR000120">
    <property type="entry name" value="Amidase"/>
</dbReference>
<dbReference type="PANTHER" id="PTHR11895">
    <property type="entry name" value="TRANSAMIDASE"/>
    <property type="match status" value="1"/>
</dbReference>
<evidence type="ECO:0000259" key="1">
    <source>
        <dbReference type="Pfam" id="PF01425"/>
    </source>
</evidence>
<evidence type="ECO:0000313" key="2">
    <source>
        <dbReference type="EMBL" id="MEE2567098.1"/>
    </source>
</evidence>
<keyword evidence="3" id="KW-1185">Reference proteome</keyword>
<reference evidence="2 3" key="1">
    <citation type="submission" date="2024-01" db="EMBL/GenBank/DDBJ databases">
        <title>Hyphobacterium bacterium isolated from marine sediment.</title>
        <authorList>
            <person name="Zhao S."/>
        </authorList>
    </citation>
    <scope>NUCLEOTIDE SEQUENCE [LARGE SCALE GENOMIC DNA]</scope>
    <source>
        <strain evidence="2 3">Y60-23</strain>
    </source>
</reference>
<protein>
    <submittedName>
        <fullName evidence="2">Amidase</fullName>
    </submittedName>
</protein>
<dbReference type="RefSeq" id="WP_330196658.1">
    <property type="nucleotide sequence ID" value="NZ_JAZDRO010000004.1"/>
</dbReference>
<dbReference type="InterPro" id="IPR023631">
    <property type="entry name" value="Amidase_dom"/>
</dbReference>
<sequence>MARSNTTRRRLLQGLAVGTAGLAAGRAGAQQQDESIASAVGVEAPANDAGRGITAETLAEAEKLFDVRYSDAEREQILIGIDDWVERSARLRAVNKPNGLAPACVFDPRLPGVSYREQENAVRSSGRDPGPVPSGEADIAFAPIWKQAIWLRQDDITSRRLTEIYLDRIARHADRLECFVTVTPEIALREADQADRERAEGHYRGALHGIPYGLKDIIDVAGVRATWGATPYRDRIAEADAHVTQRLREAGAVLLGKTTSGAIAYGDRWFDGITRNPWNPNEGSSGSSAGSASATSAGLVGFAIGTETLGSIVSPSQRCGTNGLRPTFGRVSRTGAMALCWSLDKIGAIARSVEDTAYVLAAINGHDPMDVSSLSAGFEADLSRDVRGMRVGYNPAWFEGAAEADMAALNAARDAGVELVERSMPDLPYDALFAVVEAEAAAAFEELTLTGRDDELVWQDPPAWPNTWRRARFISAVDMINVDRLRRQVMNAAGEMFDGVDAMIGPNFAGAMLVITNYTGHPCLAVRSGYAQQPTRTIFGGAADDSETTFQVPHVTSLWAPLFEEGNILALGRAIEDRLGVVDDRPEGFA</sequence>
<dbReference type="Pfam" id="PF01425">
    <property type="entry name" value="Amidase"/>
    <property type="match status" value="1"/>
</dbReference>
<feature type="domain" description="Amidase" evidence="1">
    <location>
        <begin position="161"/>
        <end position="445"/>
    </location>
</feature>
<organism evidence="2 3">
    <name type="scientific">Hyphobacterium marinum</name>
    <dbReference type="NCBI Taxonomy" id="3116574"/>
    <lineage>
        <taxon>Bacteria</taxon>
        <taxon>Pseudomonadati</taxon>
        <taxon>Pseudomonadota</taxon>
        <taxon>Alphaproteobacteria</taxon>
        <taxon>Maricaulales</taxon>
        <taxon>Maricaulaceae</taxon>
        <taxon>Hyphobacterium</taxon>
    </lineage>
</organism>
<dbReference type="Gene3D" id="3.90.1300.10">
    <property type="entry name" value="Amidase signature (AS) domain"/>
    <property type="match status" value="1"/>
</dbReference>
<accession>A0ABU7LZX0</accession>
<name>A0ABU7LZX0_9PROT</name>
<gene>
    <name evidence="2" type="ORF">V0U35_10460</name>
</gene>
<dbReference type="EMBL" id="JAZDRO010000004">
    <property type="protein sequence ID" value="MEE2567098.1"/>
    <property type="molecule type" value="Genomic_DNA"/>
</dbReference>
<comment type="caution">
    <text evidence="2">The sequence shown here is derived from an EMBL/GenBank/DDBJ whole genome shotgun (WGS) entry which is preliminary data.</text>
</comment>
<proteinExistence type="predicted"/>